<keyword evidence="4" id="KW-1185">Reference proteome</keyword>
<keyword evidence="2" id="KW-1133">Transmembrane helix</keyword>
<feature type="transmembrane region" description="Helical" evidence="2">
    <location>
        <begin position="278"/>
        <end position="300"/>
    </location>
</feature>
<feature type="transmembrane region" description="Helical" evidence="2">
    <location>
        <begin position="166"/>
        <end position="185"/>
    </location>
</feature>
<dbReference type="Gene3D" id="1.20.1250.20">
    <property type="entry name" value="MFS general substrate transporter like domains"/>
    <property type="match status" value="1"/>
</dbReference>
<evidence type="ECO:0000256" key="1">
    <source>
        <dbReference type="ARBA" id="ARBA00004141"/>
    </source>
</evidence>
<feature type="transmembrane region" description="Helical" evidence="2">
    <location>
        <begin position="7"/>
        <end position="24"/>
    </location>
</feature>
<name>A0A8B7XW02_ACAPL</name>
<organism evidence="4 5">
    <name type="scientific">Acanthaster planci</name>
    <name type="common">Crown-of-thorns starfish</name>
    <dbReference type="NCBI Taxonomy" id="133434"/>
    <lineage>
        <taxon>Eukaryota</taxon>
        <taxon>Metazoa</taxon>
        <taxon>Echinodermata</taxon>
        <taxon>Eleutherozoa</taxon>
        <taxon>Asterozoa</taxon>
        <taxon>Asteroidea</taxon>
        <taxon>Valvatacea</taxon>
        <taxon>Valvatida</taxon>
        <taxon>Acanthasteridae</taxon>
        <taxon>Acanthaster</taxon>
    </lineage>
</organism>
<sequence length="422" mass="45568">MRISTPGIFATAAVFIQYFMNAMFVKSMGILLVSMMEEFKADTWVMGTIFALVECGKDILAPLAGPIGRKLGPRPVVMVAGGFVCLGFVTTSLASRVLQVVLYVVFLIAVGQGFANVLTRSSLGAHFDVKGFAMASGIARIGSSLSLICFPPLMQLFKTTYGWRGAMLLLGSIGAHITVSGALLIPPLSLRRTGSQTRDGYQILPDRSPEHQQDGACILASIKPICVKIEGVFDLSLMKTLNFWIVALISVTTRLNQSAWYIYFVPRTVAIGFSYEEATIMVTVAALFQLVITLLGSAAVYTEKVQVTSVMTVSVTLVAVAFFVDPWTTSWWSVSANAALFVSSMGLVFNLAEIMVKEFIGVEKMANALGWIGFLSGTVRPLAGFIPGWIYDNTGGYGKAFCILGAMQITALVPLVIKRLKQ</sequence>
<feature type="transmembrane region" description="Helical" evidence="2">
    <location>
        <begin position="397"/>
        <end position="417"/>
    </location>
</feature>
<feature type="transmembrane region" description="Helical" evidence="2">
    <location>
        <begin position="368"/>
        <end position="391"/>
    </location>
</feature>
<dbReference type="GeneID" id="110976245"/>
<evidence type="ECO:0000256" key="2">
    <source>
        <dbReference type="SAM" id="Phobius"/>
    </source>
</evidence>
<dbReference type="InterPro" id="IPR050327">
    <property type="entry name" value="Proton-linked_MCT"/>
</dbReference>
<dbReference type="SUPFAM" id="SSF103473">
    <property type="entry name" value="MFS general substrate transporter"/>
    <property type="match status" value="1"/>
</dbReference>
<feature type="transmembrane region" description="Helical" evidence="2">
    <location>
        <begin position="76"/>
        <end position="94"/>
    </location>
</feature>
<dbReference type="GO" id="GO:0008028">
    <property type="term" value="F:monocarboxylic acid transmembrane transporter activity"/>
    <property type="evidence" value="ECO:0007669"/>
    <property type="project" value="TreeGrafter"/>
</dbReference>
<evidence type="ECO:0000313" key="4">
    <source>
        <dbReference type="Proteomes" id="UP000694845"/>
    </source>
</evidence>
<dbReference type="InterPro" id="IPR036259">
    <property type="entry name" value="MFS_trans_sf"/>
</dbReference>
<gene>
    <name evidence="5" type="primary">LOC110976245</name>
</gene>
<dbReference type="PANTHER" id="PTHR11360">
    <property type="entry name" value="MONOCARBOXYLATE TRANSPORTER"/>
    <property type="match status" value="1"/>
</dbReference>
<keyword evidence="2" id="KW-0472">Membrane</keyword>
<dbReference type="KEGG" id="aplc:110976245"/>
<evidence type="ECO:0000313" key="5">
    <source>
        <dbReference type="RefSeq" id="XP_022085043.1"/>
    </source>
</evidence>
<dbReference type="AlphaFoldDB" id="A0A8B7XW02"/>
<dbReference type="GO" id="GO:0016020">
    <property type="term" value="C:membrane"/>
    <property type="evidence" value="ECO:0007669"/>
    <property type="project" value="UniProtKB-SubCell"/>
</dbReference>
<feature type="domain" description="Major facilitator superfamily (MFS) profile" evidence="3">
    <location>
        <begin position="10"/>
        <end position="422"/>
    </location>
</feature>
<proteinExistence type="predicted"/>
<dbReference type="Pfam" id="PF07690">
    <property type="entry name" value="MFS_1"/>
    <property type="match status" value="1"/>
</dbReference>
<feature type="transmembrane region" description="Helical" evidence="2">
    <location>
        <begin position="100"/>
        <end position="119"/>
    </location>
</feature>
<reference evidence="5" key="1">
    <citation type="submission" date="2025-08" db="UniProtKB">
        <authorList>
            <consortium name="RefSeq"/>
        </authorList>
    </citation>
    <scope>IDENTIFICATION</scope>
</reference>
<keyword evidence="2" id="KW-0812">Transmembrane</keyword>
<evidence type="ECO:0000259" key="3">
    <source>
        <dbReference type="PROSITE" id="PS50850"/>
    </source>
</evidence>
<feature type="transmembrane region" description="Helical" evidence="2">
    <location>
        <begin position="243"/>
        <end position="263"/>
    </location>
</feature>
<feature type="transmembrane region" description="Helical" evidence="2">
    <location>
        <begin position="336"/>
        <end position="356"/>
    </location>
</feature>
<dbReference type="InterPro" id="IPR020846">
    <property type="entry name" value="MFS_dom"/>
</dbReference>
<dbReference type="PANTHER" id="PTHR11360:SF303">
    <property type="entry name" value="MAJOR FACILITATOR SUPERFAMILY (MFS) PROFILE DOMAIN-CONTAINING PROTEIN"/>
    <property type="match status" value="1"/>
</dbReference>
<dbReference type="PROSITE" id="PS50850">
    <property type="entry name" value="MFS"/>
    <property type="match status" value="1"/>
</dbReference>
<dbReference type="OMA" id="VEFAIMS"/>
<dbReference type="OrthoDB" id="6499973at2759"/>
<accession>A0A8B7XW02</accession>
<dbReference type="Proteomes" id="UP000694845">
    <property type="component" value="Unplaced"/>
</dbReference>
<protein>
    <submittedName>
        <fullName evidence="5">Monocarboxylate transporter 12-like isoform X1</fullName>
    </submittedName>
</protein>
<feature type="transmembrane region" description="Helical" evidence="2">
    <location>
        <begin position="307"/>
        <end position="324"/>
    </location>
</feature>
<dbReference type="RefSeq" id="XP_022085043.1">
    <property type="nucleotide sequence ID" value="XM_022229351.1"/>
</dbReference>
<dbReference type="InterPro" id="IPR011701">
    <property type="entry name" value="MFS"/>
</dbReference>
<comment type="subcellular location">
    <subcellularLocation>
        <location evidence="1">Membrane</location>
        <topology evidence="1">Multi-pass membrane protein</topology>
    </subcellularLocation>
</comment>